<evidence type="ECO:0000256" key="1">
    <source>
        <dbReference type="SAM" id="MobiDB-lite"/>
    </source>
</evidence>
<protein>
    <submittedName>
        <fullName evidence="2">Uncharacterized protein</fullName>
    </submittedName>
</protein>
<accession>A0A8T4GS71</accession>
<evidence type="ECO:0000313" key="2">
    <source>
        <dbReference type="EMBL" id="MBP1955073.1"/>
    </source>
</evidence>
<sequence length="29" mass="3107">MAALPAPLVDHPDTDTRPLADRHASSVRP</sequence>
<dbReference type="EMBL" id="JAGGKO010000003">
    <property type="protein sequence ID" value="MBP1955073.1"/>
    <property type="molecule type" value="Genomic_DNA"/>
</dbReference>
<dbReference type="Proteomes" id="UP000765891">
    <property type="component" value="Unassembled WGS sequence"/>
</dbReference>
<feature type="region of interest" description="Disordered" evidence="1">
    <location>
        <begin position="1"/>
        <end position="29"/>
    </location>
</feature>
<dbReference type="AlphaFoldDB" id="A0A8T4GS71"/>
<name>A0A8T4GS71_9EURY</name>
<feature type="compositionally biased region" description="Basic and acidic residues" evidence="1">
    <location>
        <begin position="10"/>
        <end position="29"/>
    </location>
</feature>
<comment type="caution">
    <text evidence="2">The sequence shown here is derived from an EMBL/GenBank/DDBJ whole genome shotgun (WGS) entry which is preliminary data.</text>
</comment>
<evidence type="ECO:0000313" key="3">
    <source>
        <dbReference type="Proteomes" id="UP000765891"/>
    </source>
</evidence>
<gene>
    <name evidence="2" type="ORF">J2752_001985</name>
</gene>
<reference evidence="2" key="1">
    <citation type="submission" date="2021-03" db="EMBL/GenBank/DDBJ databases">
        <title>Genomic Encyclopedia of Type Strains, Phase IV (KMG-IV): sequencing the most valuable type-strain genomes for metagenomic binning, comparative biology and taxonomic classification.</title>
        <authorList>
            <person name="Goeker M."/>
        </authorList>
    </citation>
    <scope>NUCLEOTIDE SEQUENCE</scope>
    <source>
        <strain evidence="2">DSM 22443</strain>
    </source>
</reference>
<organism evidence="2 3">
    <name type="scientific">Halarchaeum rubridurum</name>
    <dbReference type="NCBI Taxonomy" id="489911"/>
    <lineage>
        <taxon>Archaea</taxon>
        <taxon>Methanobacteriati</taxon>
        <taxon>Methanobacteriota</taxon>
        <taxon>Stenosarchaea group</taxon>
        <taxon>Halobacteria</taxon>
        <taxon>Halobacteriales</taxon>
        <taxon>Halobacteriaceae</taxon>
    </lineage>
</organism>
<proteinExistence type="predicted"/>